<feature type="region of interest" description="Disordered" evidence="1">
    <location>
        <begin position="19"/>
        <end position="44"/>
    </location>
</feature>
<evidence type="ECO:0000313" key="2">
    <source>
        <dbReference type="EMBL" id="NYH77313.1"/>
    </source>
</evidence>
<dbReference type="EMBL" id="JACBYW010000001">
    <property type="protein sequence ID" value="NYH77313.1"/>
    <property type="molecule type" value="Genomic_DNA"/>
</dbReference>
<name>A0A852Z4Y6_9ACTN</name>
<feature type="compositionally biased region" description="Basic and acidic residues" evidence="1">
    <location>
        <begin position="25"/>
        <end position="34"/>
    </location>
</feature>
<comment type="caution">
    <text evidence="2">The sequence shown here is derived from an EMBL/GenBank/DDBJ whole genome shotgun (WGS) entry which is preliminary data.</text>
</comment>
<keyword evidence="3" id="KW-1185">Reference proteome</keyword>
<gene>
    <name evidence="2" type="ORF">FHR84_000627</name>
</gene>
<evidence type="ECO:0000256" key="1">
    <source>
        <dbReference type="SAM" id="MobiDB-lite"/>
    </source>
</evidence>
<dbReference type="Proteomes" id="UP000548304">
    <property type="component" value="Unassembled WGS sequence"/>
</dbReference>
<reference evidence="2 3" key="1">
    <citation type="submission" date="2020-07" db="EMBL/GenBank/DDBJ databases">
        <title>Genomic Encyclopedia of Type Strains, Phase III (KMG-III): the genomes of soil and plant-associated and newly described type strains.</title>
        <authorList>
            <person name="Whitman W."/>
        </authorList>
    </citation>
    <scope>NUCLEOTIDE SEQUENCE [LARGE SCALE GENOMIC DNA]</scope>
    <source>
        <strain evidence="2 3">CECT 8576</strain>
    </source>
</reference>
<organism evidence="2 3">
    <name type="scientific">Actinopolyspora biskrensis</name>
    <dbReference type="NCBI Taxonomy" id="1470178"/>
    <lineage>
        <taxon>Bacteria</taxon>
        <taxon>Bacillati</taxon>
        <taxon>Actinomycetota</taxon>
        <taxon>Actinomycetes</taxon>
        <taxon>Actinopolysporales</taxon>
        <taxon>Actinopolysporaceae</taxon>
        <taxon>Actinopolyspora</taxon>
    </lineage>
</organism>
<dbReference type="RefSeq" id="WP_281361180.1">
    <property type="nucleotide sequence ID" value="NZ_JACBYW010000001.1"/>
</dbReference>
<accession>A0A852Z4Y6</accession>
<evidence type="ECO:0000313" key="3">
    <source>
        <dbReference type="Proteomes" id="UP000548304"/>
    </source>
</evidence>
<proteinExistence type="predicted"/>
<dbReference type="AlphaFoldDB" id="A0A852Z4Y6"/>
<protein>
    <submittedName>
        <fullName evidence="2">Uncharacterized protein</fullName>
    </submittedName>
</protein>
<sequence length="44" mass="4657">MTSPPLPFHLAAAVVHTLLGQSRKPPGERPDAIRRAAGNEPKAT</sequence>